<accession>A0ABX6W951</accession>
<name>A0ABX6W951_STRMQ</name>
<dbReference type="Proteomes" id="UP000663421">
    <property type="component" value="Chromosome"/>
</dbReference>
<evidence type="ECO:0000313" key="1">
    <source>
        <dbReference type="EMBL" id="QPI56321.1"/>
    </source>
</evidence>
<keyword evidence="2" id="KW-1185">Reference proteome</keyword>
<proteinExistence type="predicted"/>
<protein>
    <submittedName>
        <fullName evidence="1">Uncharacterized protein</fullName>
    </submittedName>
</protein>
<reference evidence="1 2" key="1">
    <citation type="submission" date="2020-11" db="EMBL/GenBank/DDBJ databases">
        <title>Complete genome sequence unveiled secondary metabolic potentials in Streptomyces solisilvae HNM0141.</title>
        <authorList>
            <person name="Huang X."/>
        </authorList>
    </citation>
    <scope>NUCLEOTIDE SEQUENCE [LARGE SCALE GENOMIC DNA]</scope>
    <source>
        <strain evidence="1 2">HNM0141</strain>
    </source>
</reference>
<dbReference type="EMBL" id="CP065050">
    <property type="protein sequence ID" value="QPI56321.1"/>
    <property type="molecule type" value="Genomic_DNA"/>
</dbReference>
<evidence type="ECO:0000313" key="2">
    <source>
        <dbReference type="Proteomes" id="UP000663421"/>
    </source>
</evidence>
<sequence length="63" mass="7240">MSKPHGLDLAALDKALRWYVAELDYDTHKNLECGEEDGEDHYAEEVDYFVKCYQDALNEGEAD</sequence>
<organism evidence="1 2">
    <name type="scientific">Streptomyces malaysiensis</name>
    <dbReference type="NCBI Taxonomy" id="92644"/>
    <lineage>
        <taxon>Bacteria</taxon>
        <taxon>Bacillati</taxon>
        <taxon>Actinomycetota</taxon>
        <taxon>Actinomycetes</taxon>
        <taxon>Kitasatosporales</taxon>
        <taxon>Streptomycetaceae</taxon>
        <taxon>Streptomyces</taxon>
        <taxon>Streptomyces violaceusniger group</taxon>
    </lineage>
</organism>
<gene>
    <name evidence="1" type="ORF">I1A49_16470</name>
</gene>